<gene>
    <name evidence="2" type="ORF">CVT26_003481</name>
</gene>
<protein>
    <submittedName>
        <fullName evidence="2">Uncharacterized protein</fullName>
    </submittedName>
</protein>
<keyword evidence="3" id="KW-1185">Reference proteome</keyword>
<sequence length="65" mass="7014">MTVTQKSNSQDIPRDVAWLLTSCNAASHPEGSHTSTGNPLPSFTDEYKRIAPESAAQRRETSPAA</sequence>
<name>A0A409W311_9AGAR</name>
<feature type="compositionally biased region" description="Polar residues" evidence="1">
    <location>
        <begin position="32"/>
        <end position="41"/>
    </location>
</feature>
<feature type="compositionally biased region" description="Basic and acidic residues" evidence="1">
    <location>
        <begin position="45"/>
        <end position="65"/>
    </location>
</feature>
<evidence type="ECO:0000256" key="1">
    <source>
        <dbReference type="SAM" id="MobiDB-lite"/>
    </source>
</evidence>
<evidence type="ECO:0000313" key="2">
    <source>
        <dbReference type="EMBL" id="PPQ72848.1"/>
    </source>
</evidence>
<dbReference type="EMBL" id="NHYE01005436">
    <property type="protein sequence ID" value="PPQ72848.1"/>
    <property type="molecule type" value="Genomic_DNA"/>
</dbReference>
<evidence type="ECO:0000313" key="3">
    <source>
        <dbReference type="Proteomes" id="UP000284706"/>
    </source>
</evidence>
<feature type="region of interest" description="Disordered" evidence="1">
    <location>
        <begin position="26"/>
        <end position="65"/>
    </location>
</feature>
<comment type="caution">
    <text evidence="2">The sequence shown here is derived from an EMBL/GenBank/DDBJ whole genome shotgun (WGS) entry which is preliminary data.</text>
</comment>
<dbReference type="Proteomes" id="UP000284706">
    <property type="component" value="Unassembled WGS sequence"/>
</dbReference>
<accession>A0A409W311</accession>
<dbReference type="InParanoid" id="A0A409W311"/>
<reference evidence="2 3" key="1">
    <citation type="journal article" date="2018" name="Evol. Lett.">
        <title>Horizontal gene cluster transfer increased hallucinogenic mushroom diversity.</title>
        <authorList>
            <person name="Reynolds H.T."/>
            <person name="Vijayakumar V."/>
            <person name="Gluck-Thaler E."/>
            <person name="Korotkin H.B."/>
            <person name="Matheny P.B."/>
            <person name="Slot J.C."/>
        </authorList>
    </citation>
    <scope>NUCLEOTIDE SEQUENCE [LARGE SCALE GENOMIC DNA]</scope>
    <source>
        <strain evidence="2 3">SRW20</strain>
    </source>
</reference>
<dbReference type="AlphaFoldDB" id="A0A409W311"/>
<organism evidence="2 3">
    <name type="scientific">Gymnopilus dilepis</name>
    <dbReference type="NCBI Taxonomy" id="231916"/>
    <lineage>
        <taxon>Eukaryota</taxon>
        <taxon>Fungi</taxon>
        <taxon>Dikarya</taxon>
        <taxon>Basidiomycota</taxon>
        <taxon>Agaricomycotina</taxon>
        <taxon>Agaricomycetes</taxon>
        <taxon>Agaricomycetidae</taxon>
        <taxon>Agaricales</taxon>
        <taxon>Agaricineae</taxon>
        <taxon>Hymenogastraceae</taxon>
        <taxon>Gymnopilus</taxon>
    </lineage>
</organism>
<proteinExistence type="predicted"/>